<dbReference type="GO" id="GO:0016788">
    <property type="term" value="F:hydrolase activity, acting on ester bonds"/>
    <property type="evidence" value="ECO:0007669"/>
    <property type="project" value="InterPro"/>
</dbReference>
<proteinExistence type="predicted"/>
<sequence>MIYTDFHTHHTSSSDTCALLQDRDSLGVHPWNITDPAASLETFRLHWQQNVDKVFAIGECGLDKVCDTPCEWQLIVFREMIRYSELYRLPLILHCVRSIDKVLALRRECKTIQPWIFHGFRGKPTQLNTLLDKGFYVSFGFHFNEESLLCCPFDRLLLESDDEPRPVSDLYAQVAHILHIPVEELCEQMTHNYIRLFGVR</sequence>
<reference evidence="2" key="1">
    <citation type="submission" date="2013-08" db="EMBL/GenBank/DDBJ databases">
        <title>Comparison of modified E. coli strains.</title>
        <authorList>
            <person name="Juergensen J."/>
            <person name="Bonge A."/>
            <person name="Streit W.R."/>
        </authorList>
    </citation>
    <scope>NUCLEOTIDE SEQUENCE</scope>
</reference>
<dbReference type="Gene3D" id="3.20.20.140">
    <property type="entry name" value="Metal-dependent hydrolases"/>
    <property type="match status" value="1"/>
</dbReference>
<dbReference type="InterPro" id="IPR032466">
    <property type="entry name" value="Metal_Hydrolase"/>
</dbReference>
<protein>
    <recommendedName>
        <fullName evidence="3">Hydrolase TatD</fullName>
    </recommendedName>
</protein>
<dbReference type="PIRSF" id="PIRSF005902">
    <property type="entry name" value="DNase_TatD"/>
    <property type="match status" value="1"/>
</dbReference>
<feature type="binding site" evidence="1">
    <location>
        <position position="118"/>
    </location>
    <ligand>
        <name>a divalent metal cation</name>
        <dbReference type="ChEBI" id="CHEBI:60240"/>
        <label>2</label>
    </ligand>
</feature>
<dbReference type="SUPFAM" id="SSF51556">
    <property type="entry name" value="Metallo-dependent hydrolases"/>
    <property type="match status" value="1"/>
</dbReference>
<evidence type="ECO:0008006" key="3">
    <source>
        <dbReference type="Google" id="ProtNLM"/>
    </source>
</evidence>
<dbReference type="GO" id="GO:0046872">
    <property type="term" value="F:metal ion binding"/>
    <property type="evidence" value="ECO:0007669"/>
    <property type="project" value="UniProtKB-KW"/>
</dbReference>
<dbReference type="EMBL" id="KF540249">
    <property type="protein sequence ID" value="AIF26871.1"/>
    <property type="molecule type" value="Genomic_DNA"/>
</dbReference>
<evidence type="ECO:0000313" key="2">
    <source>
        <dbReference type="EMBL" id="AIF26871.1"/>
    </source>
</evidence>
<dbReference type="AlphaFoldDB" id="A0A0H3U8L8"/>
<feature type="binding site" evidence="1">
    <location>
        <position position="161"/>
    </location>
    <ligand>
        <name>a divalent metal cation</name>
        <dbReference type="ChEBI" id="CHEBI:60240"/>
        <label>1</label>
    </ligand>
</feature>
<dbReference type="PANTHER" id="PTHR46124">
    <property type="entry name" value="D-AMINOACYL-TRNA DEACYLASE"/>
    <property type="match status" value="1"/>
</dbReference>
<feature type="binding site" evidence="1">
    <location>
        <position position="59"/>
    </location>
    <ligand>
        <name>a divalent metal cation</name>
        <dbReference type="ChEBI" id="CHEBI:60240"/>
        <label>1</label>
    </ligand>
</feature>
<accession>A0A0H3U8L8</accession>
<dbReference type="InterPro" id="IPR001130">
    <property type="entry name" value="TatD-like"/>
</dbReference>
<feature type="binding site" evidence="1">
    <location>
        <position position="94"/>
    </location>
    <ligand>
        <name>a divalent metal cation</name>
        <dbReference type="ChEBI" id="CHEBI:60240"/>
        <label>2</label>
    </ligand>
</feature>
<dbReference type="PANTHER" id="PTHR46124:SF2">
    <property type="entry name" value="D-AMINOACYL-TRNA DEACYLASE"/>
    <property type="match status" value="1"/>
</dbReference>
<dbReference type="GO" id="GO:0005829">
    <property type="term" value="C:cytosol"/>
    <property type="evidence" value="ECO:0007669"/>
    <property type="project" value="TreeGrafter"/>
</dbReference>
<keyword evidence="1" id="KW-0479">Metal-binding</keyword>
<dbReference type="Pfam" id="PF01026">
    <property type="entry name" value="TatD_DNase"/>
    <property type="match status" value="1"/>
</dbReference>
<organism evidence="2">
    <name type="scientific">uncultured bacterium fosmid pJB135F11</name>
    <dbReference type="NCBI Taxonomy" id="1478051"/>
    <lineage>
        <taxon>Bacteria</taxon>
        <taxon>environmental samples</taxon>
    </lineage>
</organism>
<name>A0A0H3U8L8_9BACT</name>
<evidence type="ECO:0000256" key="1">
    <source>
        <dbReference type="PIRSR" id="PIRSR005902-1"/>
    </source>
</evidence>